<dbReference type="AlphaFoldDB" id="A0A0K2VDF0"/>
<organism evidence="2">
    <name type="scientific">Lepeophtheirus salmonis</name>
    <name type="common">Salmon louse</name>
    <name type="synonym">Caligus salmonis</name>
    <dbReference type="NCBI Taxonomy" id="72036"/>
    <lineage>
        <taxon>Eukaryota</taxon>
        <taxon>Metazoa</taxon>
        <taxon>Ecdysozoa</taxon>
        <taxon>Arthropoda</taxon>
        <taxon>Crustacea</taxon>
        <taxon>Multicrustacea</taxon>
        <taxon>Hexanauplia</taxon>
        <taxon>Copepoda</taxon>
        <taxon>Siphonostomatoida</taxon>
        <taxon>Caligidae</taxon>
        <taxon>Lepeophtheirus</taxon>
    </lineage>
</organism>
<feature type="region of interest" description="Disordered" evidence="1">
    <location>
        <begin position="1"/>
        <end position="25"/>
    </location>
</feature>
<feature type="non-terminal residue" evidence="2">
    <location>
        <position position="1"/>
    </location>
</feature>
<evidence type="ECO:0000313" key="2">
    <source>
        <dbReference type="EMBL" id="CDW48504.1"/>
    </source>
</evidence>
<protein>
    <submittedName>
        <fullName evidence="2">Uncharacterized protein</fullName>
    </submittedName>
</protein>
<sequence>SSSRPLSRIGKTTTKRIPQNSNPFLRGRKNVLRDRVCPIHRTSHWTYTHFLLFNLDTSRRYFFVN</sequence>
<proteinExistence type="predicted"/>
<reference evidence="2" key="1">
    <citation type="submission" date="2014-05" db="EMBL/GenBank/DDBJ databases">
        <authorList>
            <person name="Chronopoulou M."/>
        </authorList>
    </citation>
    <scope>NUCLEOTIDE SEQUENCE</scope>
    <source>
        <tissue evidence="2">Whole organism</tissue>
    </source>
</reference>
<dbReference type="EMBL" id="HACA01031143">
    <property type="protein sequence ID" value="CDW48504.1"/>
    <property type="molecule type" value="Transcribed_RNA"/>
</dbReference>
<accession>A0A0K2VDF0</accession>
<evidence type="ECO:0000256" key="1">
    <source>
        <dbReference type="SAM" id="MobiDB-lite"/>
    </source>
</evidence>
<feature type="compositionally biased region" description="Polar residues" evidence="1">
    <location>
        <begin position="1"/>
        <end position="23"/>
    </location>
</feature>
<name>A0A0K2VDF0_LEPSM</name>